<organism evidence="1 2">
    <name type="scientific">Arctium lappa</name>
    <name type="common">Greater burdock</name>
    <name type="synonym">Lappa major</name>
    <dbReference type="NCBI Taxonomy" id="4217"/>
    <lineage>
        <taxon>Eukaryota</taxon>
        <taxon>Viridiplantae</taxon>
        <taxon>Streptophyta</taxon>
        <taxon>Embryophyta</taxon>
        <taxon>Tracheophyta</taxon>
        <taxon>Spermatophyta</taxon>
        <taxon>Magnoliopsida</taxon>
        <taxon>eudicotyledons</taxon>
        <taxon>Gunneridae</taxon>
        <taxon>Pentapetalae</taxon>
        <taxon>asterids</taxon>
        <taxon>campanulids</taxon>
        <taxon>Asterales</taxon>
        <taxon>Asteraceae</taxon>
        <taxon>Carduoideae</taxon>
        <taxon>Cardueae</taxon>
        <taxon>Arctiinae</taxon>
        <taxon>Arctium</taxon>
    </lineage>
</organism>
<evidence type="ECO:0000313" key="2">
    <source>
        <dbReference type="Proteomes" id="UP001055879"/>
    </source>
</evidence>
<proteinExistence type="predicted"/>
<reference evidence="1 2" key="2">
    <citation type="journal article" date="2022" name="Mol. Ecol. Resour.">
        <title>The genomes of chicory, endive, great burdock and yacon provide insights into Asteraceae paleo-polyploidization history and plant inulin production.</title>
        <authorList>
            <person name="Fan W."/>
            <person name="Wang S."/>
            <person name="Wang H."/>
            <person name="Wang A."/>
            <person name="Jiang F."/>
            <person name="Liu H."/>
            <person name="Zhao H."/>
            <person name="Xu D."/>
            <person name="Zhang Y."/>
        </authorList>
    </citation>
    <scope>NUCLEOTIDE SEQUENCE [LARGE SCALE GENOMIC DNA]</scope>
    <source>
        <strain evidence="2">cv. Niubang</strain>
    </source>
</reference>
<sequence length="381" mass="44995">MNSRDALAISSDQKPPVLYRGEYPQWHDRFMNFIESKPNYEAIYKCLTEGPQDWPMKVISGNTEEGRPARNVPKSVGDFTNQEKDLYFAEKQAKTYLLQSLPNDIYACTDNYKESEKKMWDQIEKMMMGSHINNQLKVTNCITRYDGFKARKGETLTETYERFNLLLNDLQKNKITKTNTENNIKFMNNLQPEWKPFVSHIRHTQTLENLFLHELYEMLLQEEEEVMELMGNQKAEEKPVVDPLALVSEKRVKSVSRSSEKKPVQSEPEPEDPDSDSDPELTKMKEAMVFLTQQFQKRKFFNKSSNKQRFSTRRDHQEKSEGKKRVEDGKKFDKRHEEKPKDEPIRCYNCGRLGHFAKDCRKPVVRNFDYYRAKLLLAKEK</sequence>
<comment type="caution">
    <text evidence="1">The sequence shown here is derived from an EMBL/GenBank/DDBJ whole genome shotgun (WGS) entry which is preliminary data.</text>
</comment>
<accession>A0ACB8Y9R8</accession>
<dbReference type="EMBL" id="CM042059">
    <property type="protein sequence ID" value="KAI3681606.1"/>
    <property type="molecule type" value="Genomic_DNA"/>
</dbReference>
<protein>
    <submittedName>
        <fullName evidence="1">Uncharacterized protein</fullName>
    </submittedName>
</protein>
<name>A0ACB8Y9R8_ARCLA</name>
<reference evidence="2" key="1">
    <citation type="journal article" date="2022" name="Mol. Ecol. Resour.">
        <title>The genomes of chicory, endive, great burdock and yacon provide insights into Asteraceae palaeo-polyploidization history and plant inulin production.</title>
        <authorList>
            <person name="Fan W."/>
            <person name="Wang S."/>
            <person name="Wang H."/>
            <person name="Wang A."/>
            <person name="Jiang F."/>
            <person name="Liu H."/>
            <person name="Zhao H."/>
            <person name="Xu D."/>
            <person name="Zhang Y."/>
        </authorList>
    </citation>
    <scope>NUCLEOTIDE SEQUENCE [LARGE SCALE GENOMIC DNA]</scope>
    <source>
        <strain evidence="2">cv. Niubang</strain>
    </source>
</reference>
<evidence type="ECO:0000313" key="1">
    <source>
        <dbReference type="EMBL" id="KAI3681606.1"/>
    </source>
</evidence>
<keyword evidence="2" id="KW-1185">Reference proteome</keyword>
<dbReference type="Proteomes" id="UP001055879">
    <property type="component" value="Linkage Group LG13"/>
</dbReference>
<gene>
    <name evidence="1" type="ORF">L6452_36406</name>
</gene>